<feature type="binding site" evidence="8">
    <location>
        <position position="712"/>
    </location>
    <ligand>
        <name>Fe cation</name>
        <dbReference type="ChEBI" id="CHEBI:24875"/>
        <note>catalytic</note>
    </ligand>
</feature>
<keyword evidence="12" id="KW-1185">Reference proteome</keyword>
<name>A0A0E9NJ53_SAICN</name>
<comment type="caution">
    <text evidence="11">The sequence shown here is derived from an EMBL/GenBank/DDBJ whole genome shotgun (WGS) entry which is preliminary data.</text>
</comment>
<dbReference type="Pfam" id="PF19270">
    <property type="entry name" value="FBO_C"/>
    <property type="match status" value="1"/>
</dbReference>
<reference evidence="11 12" key="1">
    <citation type="journal article" date="2011" name="J. Gen. Appl. Microbiol.">
        <title>Draft genome sequencing of the enigmatic yeast Saitoella complicata.</title>
        <authorList>
            <person name="Nishida H."/>
            <person name="Hamamoto M."/>
            <person name="Sugiyama J."/>
        </authorList>
    </citation>
    <scope>NUCLEOTIDE SEQUENCE [LARGE SCALE GENOMIC DNA]</scope>
    <source>
        <strain evidence="11 12">NRRL Y-17804</strain>
    </source>
</reference>
<feature type="region of interest" description="Disordered" evidence="9">
    <location>
        <begin position="111"/>
        <end position="156"/>
    </location>
</feature>
<feature type="region of interest" description="Disordered" evidence="9">
    <location>
        <begin position="22"/>
        <end position="91"/>
    </location>
</feature>
<dbReference type="InterPro" id="IPR010300">
    <property type="entry name" value="CDO_1"/>
</dbReference>
<feature type="binding site" evidence="8">
    <location>
        <position position="710"/>
    </location>
    <ligand>
        <name>Fe cation</name>
        <dbReference type="ChEBI" id="CHEBI:24875"/>
        <note>catalytic</note>
    </ligand>
</feature>
<dbReference type="SUPFAM" id="SSF81383">
    <property type="entry name" value="F-box domain"/>
    <property type="match status" value="1"/>
</dbReference>
<dbReference type="PROSITE" id="PS50181">
    <property type="entry name" value="FBOX"/>
    <property type="match status" value="1"/>
</dbReference>
<feature type="compositionally biased region" description="Gly residues" evidence="9">
    <location>
        <begin position="77"/>
        <end position="86"/>
    </location>
</feature>
<evidence type="ECO:0000313" key="11">
    <source>
        <dbReference type="EMBL" id="GAO49731.1"/>
    </source>
</evidence>
<evidence type="ECO:0000256" key="1">
    <source>
        <dbReference type="ARBA" id="ARBA00006622"/>
    </source>
</evidence>
<dbReference type="EC" id="1.13.11.20" evidence="2"/>
<evidence type="ECO:0000313" key="12">
    <source>
        <dbReference type="Proteomes" id="UP000033140"/>
    </source>
</evidence>
<keyword evidence="4" id="KW-0223">Dioxygenase</keyword>
<dbReference type="AlphaFoldDB" id="A0A0E9NJ53"/>
<dbReference type="InterPro" id="IPR014710">
    <property type="entry name" value="RmlC-like_jellyroll"/>
</dbReference>
<reference evidence="11 12" key="2">
    <citation type="journal article" date="2014" name="J. Gen. Appl. Microbiol.">
        <title>The early diverging ascomycetous budding yeast Saitoella complicata has three histone deacetylases belonging to the Clr6, Hos2, and Rpd3 lineages.</title>
        <authorList>
            <person name="Nishida H."/>
            <person name="Matsumoto T."/>
            <person name="Kondo S."/>
            <person name="Hamamoto M."/>
            <person name="Yoshikawa H."/>
        </authorList>
    </citation>
    <scope>NUCLEOTIDE SEQUENCE [LARGE SCALE GENOMIC DNA]</scope>
    <source>
        <strain evidence="11 12">NRRL Y-17804</strain>
    </source>
</reference>
<dbReference type="Pfam" id="PF12937">
    <property type="entry name" value="F-box-like"/>
    <property type="match status" value="1"/>
</dbReference>
<dbReference type="PANTHER" id="PTHR12918">
    <property type="entry name" value="CYSTEINE DIOXYGENASE"/>
    <property type="match status" value="1"/>
</dbReference>
<feature type="compositionally biased region" description="Basic and acidic residues" evidence="9">
    <location>
        <begin position="450"/>
        <end position="468"/>
    </location>
</feature>
<evidence type="ECO:0000256" key="8">
    <source>
        <dbReference type="PIRSR" id="PIRSR610300-51"/>
    </source>
</evidence>
<feature type="compositionally biased region" description="Basic and acidic residues" evidence="9">
    <location>
        <begin position="22"/>
        <end position="46"/>
    </location>
</feature>
<keyword evidence="5" id="KW-0560">Oxidoreductase</keyword>
<feature type="compositionally biased region" description="Basic and acidic residues" evidence="9">
    <location>
        <begin position="116"/>
        <end position="127"/>
    </location>
</feature>
<keyword evidence="6 8" id="KW-0408">Iron</keyword>
<dbReference type="InterPro" id="IPR036047">
    <property type="entry name" value="F-box-like_dom_sf"/>
</dbReference>
<dbReference type="GO" id="GO:0019448">
    <property type="term" value="P:L-cysteine catabolic process"/>
    <property type="evidence" value="ECO:0007669"/>
    <property type="project" value="TreeGrafter"/>
</dbReference>
<accession>A0A0E9NJ53</accession>
<dbReference type="Proteomes" id="UP000033140">
    <property type="component" value="Unassembled WGS sequence"/>
</dbReference>
<evidence type="ECO:0000256" key="9">
    <source>
        <dbReference type="SAM" id="MobiDB-lite"/>
    </source>
</evidence>
<evidence type="ECO:0000259" key="10">
    <source>
        <dbReference type="PROSITE" id="PS50181"/>
    </source>
</evidence>
<dbReference type="PANTHER" id="PTHR12918:SF1">
    <property type="entry name" value="CYSTEINE DIOXYGENASE TYPE 1"/>
    <property type="match status" value="1"/>
</dbReference>
<dbReference type="GO" id="GO:0017172">
    <property type="term" value="F:cysteine dioxygenase activity"/>
    <property type="evidence" value="ECO:0007669"/>
    <property type="project" value="UniProtKB-EC"/>
</dbReference>
<dbReference type="InterPro" id="IPR001810">
    <property type="entry name" value="F-box_dom"/>
</dbReference>
<dbReference type="GO" id="GO:0008198">
    <property type="term" value="F:ferrous iron binding"/>
    <property type="evidence" value="ECO:0007669"/>
    <property type="project" value="TreeGrafter"/>
</dbReference>
<feature type="cross-link" description="3'-(S-cysteinyl)-tyrosine (Cys-Tyr)" evidence="7">
    <location>
        <begin position="717"/>
        <end position="799"/>
    </location>
</feature>
<gene>
    <name evidence="11" type="ORF">G7K_3874-t1</name>
</gene>
<evidence type="ECO:0000256" key="3">
    <source>
        <dbReference type="ARBA" id="ARBA00022723"/>
    </source>
</evidence>
<feature type="compositionally biased region" description="Basic and acidic residues" evidence="9">
    <location>
        <begin position="747"/>
        <end position="757"/>
    </location>
</feature>
<dbReference type="InterPro" id="IPR011051">
    <property type="entry name" value="RmlC_Cupin_sf"/>
</dbReference>
<keyword evidence="3 8" id="KW-0479">Metal-binding</keyword>
<proteinExistence type="inferred from homology"/>
<comment type="similarity">
    <text evidence="1">Belongs to the cysteine dioxygenase family.</text>
</comment>
<protein>
    <recommendedName>
        <fullName evidence="2">cysteine dioxygenase</fullName>
        <ecNumber evidence="2">1.13.11.20</ecNumber>
    </recommendedName>
</protein>
<keyword evidence="7" id="KW-0883">Thioether bond</keyword>
<evidence type="ECO:0000256" key="2">
    <source>
        <dbReference type="ARBA" id="ARBA00013133"/>
    </source>
</evidence>
<feature type="binding site" evidence="8">
    <location>
        <position position="782"/>
    </location>
    <ligand>
        <name>Fe cation</name>
        <dbReference type="ChEBI" id="CHEBI:24875"/>
        <note>catalytic</note>
    </ligand>
</feature>
<dbReference type="Gene3D" id="2.60.120.10">
    <property type="entry name" value="Jelly Rolls"/>
    <property type="match status" value="1"/>
</dbReference>
<organism evidence="11 12">
    <name type="scientific">Saitoella complicata (strain BCRC 22490 / CBS 7301 / JCM 7358 / NBRC 10748 / NRRL Y-17804)</name>
    <dbReference type="NCBI Taxonomy" id="698492"/>
    <lineage>
        <taxon>Eukaryota</taxon>
        <taxon>Fungi</taxon>
        <taxon>Dikarya</taxon>
        <taxon>Ascomycota</taxon>
        <taxon>Taphrinomycotina</taxon>
        <taxon>Taphrinomycotina incertae sedis</taxon>
        <taxon>Saitoella</taxon>
    </lineage>
</organism>
<dbReference type="InterPro" id="IPR045464">
    <property type="entry name" value="Hrt3/FBXO9_C"/>
</dbReference>
<feature type="region of interest" description="Disordered" evidence="9">
    <location>
        <begin position="736"/>
        <end position="757"/>
    </location>
</feature>
<dbReference type="STRING" id="698492.A0A0E9NJ53"/>
<dbReference type="CDD" id="cd10548">
    <property type="entry name" value="cupin_CDO"/>
    <property type="match status" value="1"/>
</dbReference>
<dbReference type="SUPFAM" id="SSF51182">
    <property type="entry name" value="RmlC-like cupins"/>
    <property type="match status" value="1"/>
</dbReference>
<feature type="domain" description="F-box" evidence="10">
    <location>
        <begin position="266"/>
        <end position="316"/>
    </location>
</feature>
<dbReference type="Pfam" id="PF05995">
    <property type="entry name" value="CDO_I"/>
    <property type="match status" value="1"/>
</dbReference>
<dbReference type="Gene3D" id="1.20.1280.50">
    <property type="match status" value="1"/>
</dbReference>
<feature type="region of interest" description="Disordered" evidence="9">
    <location>
        <begin position="443"/>
        <end position="468"/>
    </location>
</feature>
<evidence type="ECO:0000256" key="4">
    <source>
        <dbReference type="ARBA" id="ARBA00022964"/>
    </source>
</evidence>
<reference evidence="11 12" key="3">
    <citation type="journal article" date="2015" name="Genome Announc.">
        <title>Draft Genome Sequence of the Archiascomycetous Yeast Saitoella complicata.</title>
        <authorList>
            <person name="Yamauchi K."/>
            <person name="Kondo S."/>
            <person name="Hamamoto M."/>
            <person name="Takahashi Y."/>
            <person name="Ogura Y."/>
            <person name="Hayashi T."/>
            <person name="Nishida H."/>
        </authorList>
    </citation>
    <scope>NUCLEOTIDE SEQUENCE [LARGE SCALE GENOMIC DNA]</scope>
    <source>
        <strain evidence="11 12">NRRL Y-17804</strain>
    </source>
</reference>
<evidence type="ECO:0000256" key="7">
    <source>
        <dbReference type="PIRSR" id="PIRSR610300-50"/>
    </source>
</evidence>
<evidence type="ECO:0000256" key="5">
    <source>
        <dbReference type="ARBA" id="ARBA00023002"/>
    </source>
</evidence>
<sequence>MEDYVQPVDDEELEQFRRTWKEEVAKSRRQASPERSRWGLDHHDRPPSMLPSTFVAQAAKKKAKSKAKAEEEDEEGGGSVMAGKGKGTASYTRDAGFVSAMKELSIEDPAAAAVVQKEDGKGKEKAKPTTSEAGPEPEPTSPPRARRSPPIPTNPASALEMYESAVHAEAQGNLSAALKKYRAAFKLDAHVDNLYRKALKDGKIGQKPAEGEQKKDGKDDEYYRTMQTTHDYTEKENAETSLSLLLTKFRLGDLLLQNTEDPTIPPCPLDLLPNELLINILTHVALLDVAALGRMSRTCKKMFVMAFGEEGVWRGVCREYYRHMTYAEPEPESSTPPFDEDGDVGPIAQTPEAKYRIREEAELAKYGGSYLQMFTLRPRIRLDGVYISTCNYTRPGVNDGAWNTPIHIVTYFRFLRFFGEGKVVSVLTTDEPREVVADLGVEKDDSEEVAEGRGKRVRGREDTKKKPEPGVAWGTWALDPTSSGRLHIHLSGHGKYFFEMELQIKSTSRGRHNKLAWVRFESHGPCIRMTTYAKERTQFFEELRQQDCRAFLSLAAAVCSLYTHLPNSIHPLLSLAMSPHAEIATAPGCGACSGSSVDDPLNSAALPTSIQKLAGSRDHFNVLLSEIHKTLLSRPDPAESPETLRILTELMSGYAVPSSLDSSTPAPVPWQKYMHTSPYMPYTRNLIYSIPNVATLLILVWNPSKGSAIHDHAGAHCLMKILSGQLEERVFEWPLPSTPTECEEGQNGEKEHEHEEHTLHLKSSRVLKADQVAYISDTIGLHRITNPSPETTAVSLHLYWPPWAAMYGCRVYDENTGRGREAGQAGFYSVGGEKNELRLYLPSILSPLFIFLKKFSKEYQGSKKQKRQKEAKIAKQCPKLKQETNRANRPSCSRCRSKMLSSLVASQSVSHNSLPISYDEIMIAHAGLTFNNRGTHPRHKPLIPSSLTISAINLDTLCGFPPPPPPLVFPFAPPFPIAPFDPCAAPFAAAPVVAPCTSTCLLVFATSNGVVKNAAIVPLAAPATKLSPNVPKPHPPPLLIISFACS</sequence>
<evidence type="ECO:0000256" key="6">
    <source>
        <dbReference type="ARBA" id="ARBA00023004"/>
    </source>
</evidence>
<dbReference type="EMBL" id="BACD03000025">
    <property type="protein sequence ID" value="GAO49731.1"/>
    <property type="molecule type" value="Genomic_DNA"/>
</dbReference>